<evidence type="ECO:0000259" key="1">
    <source>
        <dbReference type="SMART" id="SM00460"/>
    </source>
</evidence>
<protein>
    <submittedName>
        <fullName evidence="2">Transglutaminase</fullName>
    </submittedName>
</protein>
<dbReference type="Pfam" id="PF08379">
    <property type="entry name" value="Bact_transglu_N"/>
    <property type="match status" value="1"/>
</dbReference>
<dbReference type="SMART" id="SM00460">
    <property type="entry name" value="TGc"/>
    <property type="match status" value="1"/>
</dbReference>
<evidence type="ECO:0000313" key="3">
    <source>
        <dbReference type="Proteomes" id="UP001296873"/>
    </source>
</evidence>
<dbReference type="InterPro" id="IPR002931">
    <property type="entry name" value="Transglutaminase-like"/>
</dbReference>
<gene>
    <name evidence="2" type="ORF">CKO28_08305</name>
</gene>
<dbReference type="InterPro" id="IPR013589">
    <property type="entry name" value="Bac_transglu_N"/>
</dbReference>
<dbReference type="Pfam" id="PF01841">
    <property type="entry name" value="Transglut_core"/>
    <property type="match status" value="1"/>
</dbReference>
<feature type="domain" description="Transglutaminase-like" evidence="1">
    <location>
        <begin position="175"/>
        <end position="251"/>
    </location>
</feature>
<dbReference type="PANTHER" id="PTHR33490">
    <property type="entry name" value="BLR5614 PROTEIN-RELATED"/>
    <property type="match status" value="1"/>
</dbReference>
<comment type="caution">
    <text evidence="2">The sequence shown here is derived from an EMBL/GenBank/DDBJ whole genome shotgun (WGS) entry which is preliminary data.</text>
</comment>
<evidence type="ECO:0000313" key="2">
    <source>
        <dbReference type="EMBL" id="MBK1668037.1"/>
    </source>
</evidence>
<dbReference type="Proteomes" id="UP001296873">
    <property type="component" value="Unassembled WGS sequence"/>
</dbReference>
<dbReference type="EMBL" id="NRRL01000015">
    <property type="protein sequence ID" value="MBK1668037.1"/>
    <property type="molecule type" value="Genomic_DNA"/>
</dbReference>
<sequence length="305" mass="34254">MKRLRVRHTTTYRYKRPVSFGEHRLMFRPRDSHDLRLTATRLRISPKADVRWLHDVFSNSIAIATPQEPSDTLTFESTIDIEHYGSDSATFPIAPHARTYPFSYPAEESPDLQRLTERHYPDPEHKIDAWAKRFLEDRGGPVDTNLLLGEITRAIARDFGYERRYAIGTRLPVETLDLGTGSCRDLALLMMEALRALGLATRFVSGYLYDPARDPARRNEGQSELSGSGATHAWVQVYLPGAGWVEYDPTNGLVGGGNLIRVGVARDPYQAVPLKGSFTGYPDDYVDMDVAVEVTSEPEEPVSGK</sequence>
<keyword evidence="3" id="KW-1185">Reference proteome</keyword>
<dbReference type="Gene3D" id="3.10.620.30">
    <property type="match status" value="1"/>
</dbReference>
<accession>A0ABS1DC47</accession>
<name>A0ABS1DC47_9PROT</name>
<dbReference type="InterPro" id="IPR038765">
    <property type="entry name" value="Papain-like_cys_pep_sf"/>
</dbReference>
<dbReference type="SUPFAM" id="SSF54001">
    <property type="entry name" value="Cysteine proteinases"/>
    <property type="match status" value="1"/>
</dbReference>
<reference evidence="2 3" key="1">
    <citation type="journal article" date="2020" name="Microorganisms">
        <title>Osmotic Adaptation and Compatible Solute Biosynthesis of Phototrophic Bacteria as Revealed from Genome Analyses.</title>
        <authorList>
            <person name="Imhoff J.F."/>
            <person name="Rahn T."/>
            <person name="Kunzel S."/>
            <person name="Keller A."/>
            <person name="Neulinger S.C."/>
        </authorList>
    </citation>
    <scope>NUCLEOTIDE SEQUENCE [LARGE SCALE GENOMIC DNA]</scope>
    <source>
        <strain evidence="2 3">DSM 9895</strain>
    </source>
</reference>
<dbReference type="RefSeq" id="WP_200340201.1">
    <property type="nucleotide sequence ID" value="NZ_NRRL01000015.1"/>
</dbReference>
<organism evidence="2 3">
    <name type="scientific">Rhodovibrio sodomensis</name>
    <dbReference type="NCBI Taxonomy" id="1088"/>
    <lineage>
        <taxon>Bacteria</taxon>
        <taxon>Pseudomonadati</taxon>
        <taxon>Pseudomonadota</taxon>
        <taxon>Alphaproteobacteria</taxon>
        <taxon>Rhodospirillales</taxon>
        <taxon>Rhodovibrionaceae</taxon>
        <taxon>Rhodovibrio</taxon>
    </lineage>
</organism>
<dbReference type="PANTHER" id="PTHR33490:SF1">
    <property type="entry name" value="SLL1233 PROTEIN"/>
    <property type="match status" value="1"/>
</dbReference>
<proteinExistence type="predicted"/>